<feature type="chain" id="PRO_5029547209" evidence="1">
    <location>
        <begin position="31"/>
        <end position="243"/>
    </location>
</feature>
<name>A0A7J6L4H0_PEROL</name>
<evidence type="ECO:0000313" key="3">
    <source>
        <dbReference type="Proteomes" id="UP000572268"/>
    </source>
</evidence>
<keyword evidence="1" id="KW-0732">Signal</keyword>
<evidence type="ECO:0000313" key="2">
    <source>
        <dbReference type="EMBL" id="KAF4653881.1"/>
    </source>
</evidence>
<reference evidence="2 3" key="1">
    <citation type="submission" date="2020-04" db="EMBL/GenBank/DDBJ databases">
        <title>Perkinsus olseni comparative genomics.</title>
        <authorList>
            <person name="Bogema D.R."/>
        </authorList>
    </citation>
    <scope>NUCLEOTIDE SEQUENCE [LARGE SCALE GENOMIC DNA]</scope>
    <source>
        <strain evidence="2">ATCC PRA-31</strain>
    </source>
</reference>
<sequence length="243" mass="27828">MSSRLVLPQQALLLLQMLLLLLHMVPATVALEPGKYCLTRPLFGSRHDRLLFEYEGSHAMLKYAGFGGHKFVFIYDDVTTEGKKVVLKRSGEEEGLSLFPYFLLQFDLEVSSEDSDSVYLKSCQTHERLVVVDPSNTKYVLTDSKTYAYHSGDAEAFKRDASQNLQSMTFENRYLSKSQDLVRTLVNFAYSKDDEIFFYYLGSPDAAILKPHEASTDFRDPVKIDPFRRITTDLFNNGVLEFR</sequence>
<dbReference type="AlphaFoldDB" id="A0A7J6L4H0"/>
<evidence type="ECO:0000256" key="1">
    <source>
        <dbReference type="SAM" id="SignalP"/>
    </source>
</evidence>
<comment type="caution">
    <text evidence="2">The sequence shown here is derived from an EMBL/GenBank/DDBJ whole genome shotgun (WGS) entry which is preliminary data.</text>
</comment>
<feature type="signal peptide" evidence="1">
    <location>
        <begin position="1"/>
        <end position="30"/>
    </location>
</feature>
<accession>A0A7J6L4H0</accession>
<organism evidence="2 3">
    <name type="scientific">Perkinsus olseni</name>
    <name type="common">Perkinsus atlanticus</name>
    <dbReference type="NCBI Taxonomy" id="32597"/>
    <lineage>
        <taxon>Eukaryota</taxon>
        <taxon>Sar</taxon>
        <taxon>Alveolata</taxon>
        <taxon>Perkinsozoa</taxon>
        <taxon>Perkinsea</taxon>
        <taxon>Perkinsida</taxon>
        <taxon>Perkinsidae</taxon>
        <taxon>Perkinsus</taxon>
    </lineage>
</organism>
<dbReference type="EMBL" id="JABANN010000769">
    <property type="protein sequence ID" value="KAF4653881.1"/>
    <property type="molecule type" value="Genomic_DNA"/>
</dbReference>
<proteinExistence type="predicted"/>
<protein>
    <submittedName>
        <fullName evidence="2">Uncharacterized protein</fullName>
    </submittedName>
</protein>
<gene>
    <name evidence="2" type="ORF">FOL46_008962</name>
</gene>
<dbReference type="Proteomes" id="UP000572268">
    <property type="component" value="Unassembled WGS sequence"/>
</dbReference>